<keyword evidence="3" id="KW-1185">Reference proteome</keyword>
<feature type="compositionally biased region" description="Acidic residues" evidence="1">
    <location>
        <begin position="533"/>
        <end position="562"/>
    </location>
</feature>
<feature type="compositionally biased region" description="Basic and acidic residues" evidence="1">
    <location>
        <begin position="428"/>
        <end position="439"/>
    </location>
</feature>
<dbReference type="Gene3D" id="2.30.29.30">
    <property type="entry name" value="Pleckstrin-homology domain (PH domain)/Phosphotyrosine-binding domain (PTB)"/>
    <property type="match status" value="1"/>
</dbReference>
<dbReference type="STRING" id="1230905.A0A1G4ITH3"/>
<dbReference type="Proteomes" id="UP000191024">
    <property type="component" value="Chromosome B"/>
</dbReference>
<dbReference type="PANTHER" id="PTHR37283:SF1">
    <property type="entry name" value="PH DOMAIN-CONTAINING PROTEIN YHR131C"/>
    <property type="match status" value="1"/>
</dbReference>
<feature type="compositionally biased region" description="Polar residues" evidence="1">
    <location>
        <begin position="1"/>
        <end position="15"/>
    </location>
</feature>
<evidence type="ECO:0000256" key="1">
    <source>
        <dbReference type="SAM" id="MobiDB-lite"/>
    </source>
</evidence>
<evidence type="ECO:0000313" key="2">
    <source>
        <dbReference type="EMBL" id="SCU80180.1"/>
    </source>
</evidence>
<proteinExistence type="predicted"/>
<feature type="region of interest" description="Disordered" evidence="1">
    <location>
        <begin position="1"/>
        <end position="35"/>
    </location>
</feature>
<feature type="compositionally biased region" description="Low complexity" evidence="1">
    <location>
        <begin position="22"/>
        <end position="35"/>
    </location>
</feature>
<feature type="region of interest" description="Disordered" evidence="1">
    <location>
        <begin position="343"/>
        <end position="447"/>
    </location>
</feature>
<feature type="compositionally biased region" description="Low complexity" evidence="1">
    <location>
        <begin position="346"/>
        <end position="368"/>
    </location>
</feature>
<name>A0A1G4ITH3_9SACH</name>
<feature type="compositionally biased region" description="Basic residues" evidence="1">
    <location>
        <begin position="297"/>
        <end position="307"/>
    </location>
</feature>
<gene>
    <name evidence="2" type="ORF">LAMI_0B01112G</name>
</gene>
<dbReference type="AlphaFoldDB" id="A0A1G4ITH3"/>
<organism evidence="2 3">
    <name type="scientific">Lachancea mirantina</name>
    <dbReference type="NCBI Taxonomy" id="1230905"/>
    <lineage>
        <taxon>Eukaryota</taxon>
        <taxon>Fungi</taxon>
        <taxon>Dikarya</taxon>
        <taxon>Ascomycota</taxon>
        <taxon>Saccharomycotina</taxon>
        <taxon>Saccharomycetes</taxon>
        <taxon>Saccharomycetales</taxon>
        <taxon>Saccharomycetaceae</taxon>
        <taxon>Lachancea</taxon>
    </lineage>
</organism>
<feature type="compositionally biased region" description="Low complexity" evidence="1">
    <location>
        <begin position="413"/>
        <end position="424"/>
    </location>
</feature>
<dbReference type="EMBL" id="LT598464">
    <property type="protein sequence ID" value="SCU80180.1"/>
    <property type="molecule type" value="Genomic_DNA"/>
</dbReference>
<feature type="region of interest" description="Disordered" evidence="1">
    <location>
        <begin position="297"/>
        <end position="327"/>
    </location>
</feature>
<dbReference type="OrthoDB" id="5865767at2759"/>
<protein>
    <submittedName>
        <fullName evidence="2">LAMI_0B01112g1_1</fullName>
    </submittedName>
</protein>
<feature type="region of interest" description="Disordered" evidence="1">
    <location>
        <begin position="519"/>
        <end position="571"/>
    </location>
</feature>
<evidence type="ECO:0000313" key="3">
    <source>
        <dbReference type="Proteomes" id="UP000191024"/>
    </source>
</evidence>
<accession>A0A1G4ITH3</accession>
<reference evidence="2 3" key="1">
    <citation type="submission" date="2016-03" db="EMBL/GenBank/DDBJ databases">
        <authorList>
            <person name="Devillers H."/>
        </authorList>
    </citation>
    <scope>NUCLEOTIDE SEQUENCE [LARGE SCALE GENOMIC DNA]</scope>
    <source>
        <strain evidence="2">CBS 11717</strain>
    </source>
</reference>
<dbReference type="InterPro" id="IPR011993">
    <property type="entry name" value="PH-like_dom_sf"/>
</dbReference>
<sequence length="727" mass="81603">MSVVASTKHNYTGVSEKQVGKSPSSSISLSSSEGASMATNIEQNSRIAKNQLPRSASLAKELSNETDIMAWIDPIPAKPPSYKVCNANRRIRFPVYEQESDGILPAYSPGVEAITVISMKAEWLSPYEHSPSRGWKNFIMELNSTQVNFYCIDPSLTRNIRNYCNGRAHFGGEVIEPALEYDAHQSFFSSLGSKSTYQFNKQDQEWITNKVRSDAKKYLTDDRLFKSFSLQFAKFGIPTDYNRKTFVLRLRCEMEQFLLNFSHVDDMIMWSVYFSIGIGISLDLDFRELPSYRTVPRRRRRRRRKRQNGTSHAGEISGFRRSPVGTPIERPILHQKLSSGILGLNSKGTKSSKSSGCSSNSRRGSDGSIKSKLKSFFGSDKKSPRPVLRYAHSRTQSVRALNAVTEDDENEESPSPFSASSSPKKSAKTFERPALEQRSKSMGTQENGKVAGDYFSMVPPSYHDDTPSGACSPISPCSDMLHGTEAAPSGGLQKQVGYHNNIALQRELEELQQVIMEHNETEEDVQPDYAANDNDDDDDDDDDDIRDDEEEDDGREDEVEDVDSIRRSAGGAASSIYQEEGIFHDSEDDFIYVIDRNDEYRRRASSVTSNLSSTPYGSDGVKWRPSRKEMSRRRYIRDSLRCIKPFSDEEEWLGKVAVRPVSPPTFTTINVPFALFAVGPGKGTHLIAPKTSKTKNGEKPDWTKCKNHFVKAYIVGPVGLLKARARI</sequence>
<dbReference type="PANTHER" id="PTHR37283">
    <property type="entry name" value="PH DOMAIN-CONTAINING PROTEIN YHR131C"/>
    <property type="match status" value="1"/>
</dbReference>